<comment type="caution">
    <text evidence="2">The sequence shown here is derived from an EMBL/GenBank/DDBJ whole genome shotgun (WGS) entry which is preliminary data.</text>
</comment>
<dbReference type="OrthoDB" id="6094629at2759"/>
<evidence type="ECO:0000313" key="3">
    <source>
        <dbReference type="Proteomes" id="UP000678393"/>
    </source>
</evidence>
<dbReference type="PROSITE" id="PS50088">
    <property type="entry name" value="ANK_REPEAT"/>
    <property type="match status" value="3"/>
</dbReference>
<dbReference type="PANTHER" id="PTHR46224:SF64">
    <property type="entry name" value="IQ MOTIF AND ANKYRIN REPEAT DOMAIN-CONTAINING PROTEIN 1"/>
    <property type="match status" value="1"/>
</dbReference>
<dbReference type="InterPro" id="IPR036770">
    <property type="entry name" value="Ankyrin_rpt-contain_sf"/>
</dbReference>
<dbReference type="InterPro" id="IPR051616">
    <property type="entry name" value="Cul2-RING_E3_ligase_SR"/>
</dbReference>
<feature type="repeat" description="ANK" evidence="1">
    <location>
        <begin position="258"/>
        <end position="290"/>
    </location>
</feature>
<name>A0A8S3ZNY0_9EUPU</name>
<organism evidence="2 3">
    <name type="scientific">Candidula unifasciata</name>
    <dbReference type="NCBI Taxonomy" id="100452"/>
    <lineage>
        <taxon>Eukaryota</taxon>
        <taxon>Metazoa</taxon>
        <taxon>Spiralia</taxon>
        <taxon>Lophotrochozoa</taxon>
        <taxon>Mollusca</taxon>
        <taxon>Gastropoda</taxon>
        <taxon>Heterobranchia</taxon>
        <taxon>Euthyneura</taxon>
        <taxon>Panpulmonata</taxon>
        <taxon>Eupulmonata</taxon>
        <taxon>Stylommatophora</taxon>
        <taxon>Helicina</taxon>
        <taxon>Helicoidea</taxon>
        <taxon>Geomitridae</taxon>
        <taxon>Candidula</taxon>
    </lineage>
</organism>
<keyword evidence="1" id="KW-0040">ANK repeat</keyword>
<reference evidence="2" key="1">
    <citation type="submission" date="2021-04" db="EMBL/GenBank/DDBJ databases">
        <authorList>
            <consortium name="Molecular Ecology Group"/>
        </authorList>
    </citation>
    <scope>NUCLEOTIDE SEQUENCE</scope>
</reference>
<evidence type="ECO:0008006" key="4">
    <source>
        <dbReference type="Google" id="ProtNLM"/>
    </source>
</evidence>
<dbReference type="Gene3D" id="1.25.40.20">
    <property type="entry name" value="Ankyrin repeat-containing domain"/>
    <property type="match status" value="2"/>
</dbReference>
<keyword evidence="3" id="KW-1185">Reference proteome</keyword>
<feature type="repeat" description="ANK" evidence="1">
    <location>
        <begin position="187"/>
        <end position="221"/>
    </location>
</feature>
<protein>
    <recommendedName>
        <fullName evidence="4">Ankyrin repeat protein</fullName>
    </recommendedName>
</protein>
<dbReference type="Pfam" id="PF12796">
    <property type="entry name" value="Ank_2"/>
    <property type="match status" value="1"/>
</dbReference>
<dbReference type="PROSITE" id="PS50297">
    <property type="entry name" value="ANK_REP_REGION"/>
    <property type="match status" value="2"/>
</dbReference>
<sequence length="502" mass="56222">MEQFIRKYKDLKAFLKAVREGSLEEIGQILDSAADSSRLVNFIRCPLAYSANGEVARFLIARGANVKHVKCVSQKTCRSPLMEILNKRRDYKANSVVEVIQVLLENGASVNDECGDGKTPLMLAAVRDGNVGVLQLLLDHGAELGEVDEEGNTALIHAACEGCFQNVSFLLQFIKNRPDIINLQNVAGLTALMYAVRFRRRNLAGIKELIDKGADVNIKDKNGNTVLLHLLFLSDQDEDKIIESLIRARVDINWQNNYGLSPLMVAAQKYLIDTMLQLVDSGAEINAVSKRDATKTALSHFLYRVNPVGDYLVHLSFFIDRGANTSYMEATALHRMILLEHLHSLTMLIRHGLGPASVFVTCKPSASCPLYKVMREYRMLPSTCETEITEYFSPFSAALCVGYDNLARWFVQHLFLTHYDITSLTHNKLLRQHLERLNDLECLKIMNEIATKPMSLFNLSFVAVSAAVGAGPGRDIRVNELPLPECIKDRLLFKSFCMPGQR</sequence>
<dbReference type="SMART" id="SM00248">
    <property type="entry name" value="ANK"/>
    <property type="match status" value="8"/>
</dbReference>
<feature type="repeat" description="ANK" evidence="1">
    <location>
        <begin position="116"/>
        <end position="149"/>
    </location>
</feature>
<dbReference type="Proteomes" id="UP000678393">
    <property type="component" value="Unassembled WGS sequence"/>
</dbReference>
<dbReference type="InterPro" id="IPR002110">
    <property type="entry name" value="Ankyrin_rpt"/>
</dbReference>
<evidence type="ECO:0000256" key="1">
    <source>
        <dbReference type="PROSITE-ProRule" id="PRU00023"/>
    </source>
</evidence>
<dbReference type="SUPFAM" id="SSF48403">
    <property type="entry name" value="Ankyrin repeat"/>
    <property type="match status" value="1"/>
</dbReference>
<dbReference type="PANTHER" id="PTHR46224">
    <property type="entry name" value="ANKYRIN REPEAT FAMILY PROTEIN"/>
    <property type="match status" value="1"/>
</dbReference>
<dbReference type="AlphaFoldDB" id="A0A8S3ZNY0"/>
<dbReference type="EMBL" id="CAJHNH020003557">
    <property type="protein sequence ID" value="CAG5129538.1"/>
    <property type="molecule type" value="Genomic_DNA"/>
</dbReference>
<proteinExistence type="predicted"/>
<gene>
    <name evidence="2" type="ORF">CUNI_LOCUS15096</name>
</gene>
<evidence type="ECO:0000313" key="2">
    <source>
        <dbReference type="EMBL" id="CAG5129538.1"/>
    </source>
</evidence>
<accession>A0A8S3ZNY0</accession>